<evidence type="ECO:0000256" key="4">
    <source>
        <dbReference type="ARBA" id="ARBA00022448"/>
    </source>
</evidence>
<evidence type="ECO:0000256" key="7">
    <source>
        <dbReference type="ARBA" id="ARBA00023136"/>
    </source>
</evidence>
<dbReference type="InterPro" id="IPR007255">
    <property type="entry name" value="COG8"/>
</dbReference>
<dbReference type="GO" id="GO:0000139">
    <property type="term" value="C:Golgi membrane"/>
    <property type="evidence" value="ECO:0007669"/>
    <property type="project" value="UniProtKB-SubCell"/>
</dbReference>
<evidence type="ECO:0000256" key="2">
    <source>
        <dbReference type="ARBA" id="ARBA00006419"/>
    </source>
</evidence>
<keyword evidence="4 9" id="KW-0813">Transport</keyword>
<proteinExistence type="inferred from homology"/>
<comment type="subcellular location">
    <subcellularLocation>
        <location evidence="1 9">Golgi apparatus membrane</location>
        <topology evidence="1 9">Peripheral membrane protein</topology>
    </subcellularLocation>
</comment>
<evidence type="ECO:0000256" key="6">
    <source>
        <dbReference type="ARBA" id="ARBA00023034"/>
    </source>
</evidence>
<reference evidence="11" key="1">
    <citation type="journal article" date="2014" name="BMC Genomics">
        <title>Characterizing the developmental transcriptome of the oriental fruit fly, Bactrocera dorsalis (Diptera: Tephritidae) through comparative genomic analysis with Drosophila melanogaster utilizing modENCODE datasets.</title>
        <authorList>
            <person name="Geib S.M."/>
            <person name="Calla B."/>
            <person name="Hall B."/>
            <person name="Hou S."/>
            <person name="Manoukis N.C."/>
        </authorList>
    </citation>
    <scope>NUCLEOTIDE SEQUENCE</scope>
    <source>
        <strain evidence="11">Punador</strain>
    </source>
</reference>
<dbReference type="Pfam" id="PF04124">
    <property type="entry name" value="Dor1"/>
    <property type="match status" value="1"/>
</dbReference>
<gene>
    <name evidence="11" type="primary">COG8</name>
</gene>
<dbReference type="GO" id="GO:0006891">
    <property type="term" value="P:intra-Golgi vesicle-mediated transport"/>
    <property type="evidence" value="ECO:0007669"/>
    <property type="project" value="TreeGrafter"/>
</dbReference>
<evidence type="ECO:0000256" key="8">
    <source>
        <dbReference type="ARBA" id="ARBA00031347"/>
    </source>
</evidence>
<evidence type="ECO:0000256" key="1">
    <source>
        <dbReference type="ARBA" id="ARBA00004395"/>
    </source>
</evidence>
<evidence type="ECO:0000256" key="10">
    <source>
        <dbReference type="SAM" id="MobiDB-lite"/>
    </source>
</evidence>
<dbReference type="AlphaFoldDB" id="A0A034V2J5"/>
<organism evidence="11">
    <name type="scientific">Bactrocera dorsalis</name>
    <name type="common">Oriental fruit fly</name>
    <name type="synonym">Dacus dorsalis</name>
    <dbReference type="NCBI Taxonomy" id="27457"/>
    <lineage>
        <taxon>Eukaryota</taxon>
        <taxon>Metazoa</taxon>
        <taxon>Ecdysozoa</taxon>
        <taxon>Arthropoda</taxon>
        <taxon>Hexapoda</taxon>
        <taxon>Insecta</taxon>
        <taxon>Pterygota</taxon>
        <taxon>Neoptera</taxon>
        <taxon>Endopterygota</taxon>
        <taxon>Diptera</taxon>
        <taxon>Brachycera</taxon>
        <taxon>Muscomorpha</taxon>
        <taxon>Tephritoidea</taxon>
        <taxon>Tephritidae</taxon>
        <taxon>Bactrocera</taxon>
        <taxon>Bactrocera</taxon>
    </lineage>
</organism>
<dbReference type="PIRSF" id="PIRSF015415">
    <property type="entry name" value="COG8"/>
    <property type="match status" value="1"/>
</dbReference>
<protein>
    <recommendedName>
        <fullName evidence="3 9">Conserved oligomeric Golgi complex subunit 8</fullName>
        <shortName evidence="9">COG complex subunit 8</shortName>
    </recommendedName>
    <alternativeName>
        <fullName evidence="8 9">Component of oligomeric Golgi complex 8</fullName>
    </alternativeName>
</protein>
<accession>A0A034V2J5</accession>
<comment type="subunit">
    <text evidence="9">Component of the conserved oligomeric Golgi complex which is composed of eight different subunits and is required for normal Golgi morphology and localization.</text>
</comment>
<dbReference type="SUPFAM" id="SSF74788">
    <property type="entry name" value="Cullin repeat-like"/>
    <property type="match status" value="1"/>
</dbReference>
<dbReference type="PANTHER" id="PTHR21311">
    <property type="entry name" value="CONSERVED OLIGOMERIC GOLGI COMPLEX COMPONENT 8"/>
    <property type="match status" value="1"/>
</dbReference>
<comment type="similarity">
    <text evidence="2 9">Belongs to the COG8 family.</text>
</comment>
<feature type="compositionally biased region" description="Low complexity" evidence="10">
    <location>
        <begin position="559"/>
        <end position="584"/>
    </location>
</feature>
<dbReference type="GO" id="GO:0017119">
    <property type="term" value="C:Golgi transport complex"/>
    <property type="evidence" value="ECO:0007669"/>
    <property type="project" value="UniProtKB-UniRule"/>
</dbReference>
<dbReference type="OrthoDB" id="1661054at2759"/>
<evidence type="ECO:0000256" key="3">
    <source>
        <dbReference type="ARBA" id="ARBA00020983"/>
    </source>
</evidence>
<evidence type="ECO:0000313" key="11">
    <source>
        <dbReference type="EMBL" id="JAC36699.1"/>
    </source>
</evidence>
<sequence length="584" mass="66642">MDLENERVLKLIFPDGLPENLRDNPELYSYLANLGTYKVEQLKKEQARLADENKRIVEQTQELAISNYRTFIHTAENSRSIFTEFKNTEEQVSTLLDKLPVFTAECENFLAKAEDINEERRINSITLKKNAQLLEILELPQLMERCIREGRYEEALELASYVQKLGHNHSDIPIIKSIVHSVEALWHTMLVQLVAQLRTDLQLPKCLQIVGYLRRMQAFSNNELKLKFLQARDTWLKGTLKAIAKDDAQQHLTKTIEVTRINLFNIITQYRAIFPDDEPSAVAAAKPMQGVTCEGERLFQAWLHRKIDDFLHTLEFDLERGISSFDTVLGQCMYFGLSFSRVGADFRGLMVPIFLRVIRRNFDNAISNVNQNFAQELERYTLINKVTLHTRGHKVDTASNNPTTTQEQESYAPPETLLDFHPLASLCNGYLNALNDLRLCAPIALANDVTRALQTSLEFVATKVLSFYRQEQQAFTSAERETFVKLCSSLAYDLIPYIQRCIHAIFPQQTLTNHLGINLLTLEQERITYLQQQKILEPLKHLLPNKIPEVLLKQEPAPTTVESASTTAESAAAQSDASVVSAES</sequence>
<dbReference type="EMBL" id="GAKP01022253">
    <property type="protein sequence ID" value="JAC36699.1"/>
    <property type="molecule type" value="Transcribed_RNA"/>
</dbReference>
<keyword evidence="5 9" id="KW-0653">Protein transport</keyword>
<dbReference type="EMBL" id="GAKP01022256">
    <property type="protein sequence ID" value="JAC36696.1"/>
    <property type="molecule type" value="Transcribed_RNA"/>
</dbReference>
<keyword evidence="6 9" id="KW-0333">Golgi apparatus</keyword>
<dbReference type="InterPro" id="IPR016159">
    <property type="entry name" value="Cullin_repeat-like_dom_sf"/>
</dbReference>
<name>A0A034V2J5_BACDO</name>
<dbReference type="GO" id="GO:0015031">
    <property type="term" value="P:protein transport"/>
    <property type="evidence" value="ECO:0007669"/>
    <property type="project" value="UniProtKB-UniRule"/>
</dbReference>
<evidence type="ECO:0000256" key="5">
    <source>
        <dbReference type="ARBA" id="ARBA00022927"/>
    </source>
</evidence>
<evidence type="ECO:0000256" key="9">
    <source>
        <dbReference type="PIRNR" id="PIRNR015415"/>
    </source>
</evidence>
<keyword evidence="7 9" id="KW-0472">Membrane</keyword>
<feature type="region of interest" description="Disordered" evidence="10">
    <location>
        <begin position="558"/>
        <end position="584"/>
    </location>
</feature>
<dbReference type="InterPro" id="IPR016632">
    <property type="entry name" value="COG8_Metazoal_Plant"/>
</dbReference>
<dbReference type="PANTHER" id="PTHR21311:SF0">
    <property type="entry name" value="CONSERVED OLIGOMERIC GOLGI COMPLEX SUBUNIT 8"/>
    <property type="match status" value="1"/>
</dbReference>